<protein>
    <submittedName>
        <fullName evidence="1">Uncharacterized protein</fullName>
    </submittedName>
</protein>
<dbReference type="PANTHER" id="PTHR31424">
    <property type="entry name" value="PROTEIN CBG23806"/>
    <property type="match status" value="1"/>
</dbReference>
<organism evidence="1 2">
    <name type="scientific">Pocillopora damicornis</name>
    <name type="common">Cauliflower coral</name>
    <name type="synonym">Millepora damicornis</name>
    <dbReference type="NCBI Taxonomy" id="46731"/>
    <lineage>
        <taxon>Eukaryota</taxon>
        <taxon>Metazoa</taxon>
        <taxon>Cnidaria</taxon>
        <taxon>Anthozoa</taxon>
        <taxon>Hexacorallia</taxon>
        <taxon>Scleractinia</taxon>
        <taxon>Astrocoeniina</taxon>
        <taxon>Pocilloporidae</taxon>
        <taxon>Pocillopora</taxon>
    </lineage>
</organism>
<dbReference type="Proteomes" id="UP000275408">
    <property type="component" value="Unassembled WGS sequence"/>
</dbReference>
<reference evidence="1 2" key="1">
    <citation type="journal article" date="2018" name="Sci. Rep.">
        <title>Comparative analysis of the Pocillopora damicornis genome highlights role of immune system in coral evolution.</title>
        <authorList>
            <person name="Cunning R."/>
            <person name="Bay R.A."/>
            <person name="Gillette P."/>
            <person name="Baker A.C."/>
            <person name="Traylor-Knowles N."/>
        </authorList>
    </citation>
    <scope>NUCLEOTIDE SEQUENCE [LARGE SCALE GENOMIC DNA]</scope>
    <source>
        <strain evidence="1">RSMAS</strain>
        <tissue evidence="1">Whole animal</tissue>
    </source>
</reference>
<sequence>MDYCTRSVVIEKRLPLENVTYTILTEKDVVKNEKGKYFLAMIKTTENYDNLKESLADLNKKITVYSLGGDWKFLAHICGSAAANQNFACIWRKCLKHERFDINKKLSLTDKSLEARDLHKIGKHAKSKQYNCKTNLLFDFIPIDRVIIDTLHLFLRISDNLIKLLIRGLHRKYAIHKVSTFSNGFVEMGTSTWLELHDMDKLQALWSNFIDTRYTYR</sequence>
<comment type="caution">
    <text evidence="1">The sequence shown here is derived from an EMBL/GenBank/DDBJ whole genome shotgun (WGS) entry which is preliminary data.</text>
</comment>
<name>A0A3M6UNP1_POCDA</name>
<gene>
    <name evidence="1" type="ORF">pdam_00022944</name>
</gene>
<accession>A0A3M6UNP1</accession>
<dbReference type="AlphaFoldDB" id="A0A3M6UNP1"/>
<dbReference type="PANTHER" id="PTHR31424:SF3">
    <property type="entry name" value="RING-TYPE DOMAIN-CONTAINING PROTEIN"/>
    <property type="match status" value="1"/>
</dbReference>
<dbReference type="EMBL" id="RCHS01001103">
    <property type="protein sequence ID" value="RMX55219.1"/>
    <property type="molecule type" value="Genomic_DNA"/>
</dbReference>
<evidence type="ECO:0000313" key="2">
    <source>
        <dbReference type="Proteomes" id="UP000275408"/>
    </source>
</evidence>
<keyword evidence="2" id="KW-1185">Reference proteome</keyword>
<evidence type="ECO:0000313" key="1">
    <source>
        <dbReference type="EMBL" id="RMX55219.1"/>
    </source>
</evidence>
<dbReference type="OrthoDB" id="5982080at2759"/>
<proteinExistence type="predicted"/>